<protein>
    <recommendedName>
        <fullName evidence="3">HTH cro/C1-type domain-containing protein</fullName>
    </recommendedName>
</protein>
<dbReference type="AlphaFoldDB" id="A0A1W6BB67"/>
<dbReference type="KEGG" id="palh:B1H58_14715"/>
<name>A0A1W6BB67_9GAMM</name>
<dbReference type="EMBL" id="CP019706">
    <property type="protein sequence ID" value="ARJ44307.1"/>
    <property type="molecule type" value="Genomic_DNA"/>
</dbReference>
<proteinExistence type="predicted"/>
<evidence type="ECO:0008006" key="3">
    <source>
        <dbReference type="Google" id="ProtNLM"/>
    </source>
</evidence>
<sequence length="81" mass="9216">MPARFRVISDINRQDISLKEIARELDVSKSAIIGWRAGAEPGHSKGEALIDFWLHVTHQSRDALPVNVTGRRFVYRGRDKC</sequence>
<evidence type="ECO:0000313" key="1">
    <source>
        <dbReference type="EMBL" id="ARJ44307.1"/>
    </source>
</evidence>
<dbReference type="STRING" id="1891675.B1H58_14715"/>
<evidence type="ECO:0000313" key="2">
    <source>
        <dbReference type="Proteomes" id="UP000192900"/>
    </source>
</evidence>
<organism evidence="1 2">
    <name type="scientific">Pantoea alhagi</name>
    <dbReference type="NCBI Taxonomy" id="1891675"/>
    <lineage>
        <taxon>Bacteria</taxon>
        <taxon>Pseudomonadati</taxon>
        <taxon>Pseudomonadota</taxon>
        <taxon>Gammaproteobacteria</taxon>
        <taxon>Enterobacterales</taxon>
        <taxon>Erwiniaceae</taxon>
        <taxon>Pantoea</taxon>
    </lineage>
</organism>
<accession>A0A1W6BB67</accession>
<dbReference type="Proteomes" id="UP000192900">
    <property type="component" value="Chromosome"/>
</dbReference>
<keyword evidence="2" id="KW-1185">Reference proteome</keyword>
<reference evidence="1 2" key="1">
    <citation type="submission" date="2017-02" db="EMBL/GenBank/DDBJ databases">
        <title>Complete genome sequence of the drought resistance-promoting endophyte Pantoea alhagi LTYR-11Z.</title>
        <authorList>
            <person name="Zhang L."/>
        </authorList>
    </citation>
    <scope>NUCLEOTIDE SEQUENCE [LARGE SCALE GENOMIC DNA]</scope>
    <source>
        <strain evidence="1 2">LTYR-11Z</strain>
    </source>
</reference>
<gene>
    <name evidence="1" type="ORF">B1H58_14715</name>
</gene>